<name>C3XD32_OXAFO</name>
<dbReference type="EC" id="5.1.1.7" evidence="3 9"/>
<feature type="site" description="Could be important to modulate the pK values of the two catalytic cysteine residues" evidence="9">
    <location>
        <position position="221"/>
    </location>
</feature>
<comment type="subcellular location">
    <subcellularLocation>
        <location evidence="9">Cytoplasm</location>
    </subcellularLocation>
</comment>
<evidence type="ECO:0000313" key="11">
    <source>
        <dbReference type="EMBL" id="EEO29041.1"/>
    </source>
</evidence>
<dbReference type="InterPro" id="IPR018510">
    <property type="entry name" value="DAP_epimerase_AS"/>
</dbReference>
<evidence type="ECO:0000256" key="7">
    <source>
        <dbReference type="ARBA" id="ARBA00023235"/>
    </source>
</evidence>
<feature type="active site" evidence="10">
    <location>
        <position position="75"/>
    </location>
</feature>
<dbReference type="SUPFAM" id="SSF54506">
    <property type="entry name" value="Diaminopimelate epimerase-like"/>
    <property type="match status" value="1"/>
</dbReference>
<dbReference type="EMBL" id="GG658170">
    <property type="protein sequence ID" value="EEO29041.1"/>
    <property type="molecule type" value="Genomic_DNA"/>
</dbReference>
<feature type="binding site" evidence="9">
    <location>
        <begin position="221"/>
        <end position="222"/>
    </location>
    <ligand>
        <name>substrate</name>
    </ligand>
</feature>
<dbReference type="FunFam" id="3.10.310.10:FF:000001">
    <property type="entry name" value="Diaminopimelate epimerase"/>
    <property type="match status" value="1"/>
</dbReference>
<proteinExistence type="inferred from homology"/>
<evidence type="ECO:0000256" key="5">
    <source>
        <dbReference type="ARBA" id="ARBA00022605"/>
    </source>
</evidence>
<evidence type="ECO:0000256" key="8">
    <source>
        <dbReference type="ARBA" id="ARBA00051712"/>
    </source>
</evidence>
<evidence type="ECO:0000256" key="3">
    <source>
        <dbReference type="ARBA" id="ARBA00013080"/>
    </source>
</evidence>
<dbReference type="AlphaFoldDB" id="C3XD32"/>
<dbReference type="Gene3D" id="3.10.310.10">
    <property type="entry name" value="Diaminopimelate Epimerase, Chain A, domain 1"/>
    <property type="match status" value="2"/>
</dbReference>
<dbReference type="HOGENOM" id="CLU_053306_1_1_4"/>
<comment type="pathway">
    <text evidence="1 9">Amino-acid biosynthesis; L-lysine biosynthesis via DAP pathway; DL-2,6-diaminopimelate from LL-2,6-diaminopimelate: step 1/1.</text>
</comment>
<accession>C3XD32</accession>
<keyword evidence="5 9" id="KW-0028">Amino-acid biosynthesis</keyword>
<dbReference type="PROSITE" id="PS01326">
    <property type="entry name" value="DAP_EPIMERASE"/>
    <property type="match status" value="1"/>
</dbReference>
<feature type="binding site" evidence="9">
    <location>
        <position position="170"/>
    </location>
    <ligand>
        <name>substrate</name>
    </ligand>
</feature>
<feature type="binding site" evidence="9">
    <location>
        <position position="46"/>
    </location>
    <ligand>
        <name>substrate</name>
    </ligand>
</feature>
<dbReference type="Proteomes" id="UP000005089">
    <property type="component" value="Unassembled WGS sequence"/>
</dbReference>
<feature type="active site" description="Proton donor" evidence="9">
    <location>
        <position position="75"/>
    </location>
</feature>
<evidence type="ECO:0000256" key="2">
    <source>
        <dbReference type="ARBA" id="ARBA00010219"/>
    </source>
</evidence>
<feature type="site" description="Could be important to modulate the pK values of the two catalytic cysteine residues" evidence="9">
    <location>
        <position position="172"/>
    </location>
</feature>
<comment type="function">
    <text evidence="9">Catalyzes the stereoinversion of LL-2,6-diaminopimelate (L,L-DAP) to meso-diaminopimelate (meso-DAP), a precursor of L-lysine and an essential component of the bacterial peptidoglycan.</text>
</comment>
<dbReference type="UniPathway" id="UPA00034">
    <property type="reaction ID" value="UER00025"/>
</dbReference>
<evidence type="ECO:0000256" key="10">
    <source>
        <dbReference type="PROSITE-ProRule" id="PRU10125"/>
    </source>
</evidence>
<dbReference type="InterPro" id="IPR001653">
    <property type="entry name" value="DAP_epimerase_DapF"/>
</dbReference>
<dbReference type="Pfam" id="PF01678">
    <property type="entry name" value="DAP_epimerase"/>
    <property type="match status" value="2"/>
</dbReference>
<sequence>MKLKFTKMHGAGNDFIVLNAIDQVINLTREQYRFLADRRYGIGADQILLVEKPDNPEVDFKYRIFNSDGGEVEQCGNGARAFAKFVTESGLSRQNPIKVETRVGIIELHLEKDGSVTVDMGNPVFETSRIPFLTKGLTSDEIGSDTIWNLILDTGGIKKSIPISVVSMGNPHAVQIVDDVNRAAVAEEGPLIENHERFPERVNAGFMEIQDRHSIKLRVYERGAAETLACGTGACAAVVSGIRRKLLDSPVTVKARGGELKIAWEGEGHNVIMSGPAIIVFNGEINL</sequence>
<feature type="binding site" evidence="9">
    <location>
        <begin position="231"/>
        <end position="232"/>
    </location>
    <ligand>
        <name>substrate</name>
    </ligand>
</feature>
<dbReference type="GO" id="GO:0009089">
    <property type="term" value="P:lysine biosynthetic process via diaminopimelate"/>
    <property type="evidence" value="ECO:0007669"/>
    <property type="project" value="UniProtKB-UniRule"/>
</dbReference>
<feature type="binding site" evidence="9">
    <location>
        <begin position="76"/>
        <end position="77"/>
    </location>
    <ligand>
        <name>substrate</name>
    </ligand>
</feature>
<keyword evidence="7 9" id="KW-0413">Isomerase</keyword>
<keyword evidence="12" id="KW-1185">Reference proteome</keyword>
<comment type="similarity">
    <text evidence="2 9">Belongs to the diaminopimelate epimerase family.</text>
</comment>
<dbReference type="OrthoDB" id="9805408at2"/>
<dbReference type="PANTHER" id="PTHR31689:SF0">
    <property type="entry name" value="DIAMINOPIMELATE EPIMERASE"/>
    <property type="match status" value="1"/>
</dbReference>
<evidence type="ECO:0000256" key="4">
    <source>
        <dbReference type="ARBA" id="ARBA00022490"/>
    </source>
</evidence>
<feature type="binding site" evidence="9">
    <location>
        <position position="13"/>
    </location>
    <ligand>
        <name>substrate</name>
    </ligand>
</feature>
<feature type="active site" description="Proton acceptor" evidence="9">
    <location>
        <position position="230"/>
    </location>
</feature>
<evidence type="ECO:0000256" key="6">
    <source>
        <dbReference type="ARBA" id="ARBA00023154"/>
    </source>
</evidence>
<protein>
    <recommendedName>
        <fullName evidence="3 9">Diaminopimelate epimerase</fullName>
        <shortName evidence="9">DAP epimerase</shortName>
        <ecNumber evidence="3 9">5.1.1.7</ecNumber>
    </recommendedName>
    <alternativeName>
        <fullName evidence="9">PLP-independent amino acid racemase</fullName>
    </alternativeName>
</protein>
<feature type="binding site" evidence="9">
    <location>
        <position position="203"/>
    </location>
    <ligand>
        <name>substrate</name>
    </ligand>
</feature>
<dbReference type="PANTHER" id="PTHR31689">
    <property type="entry name" value="DIAMINOPIMELATE EPIMERASE, CHLOROPLASTIC"/>
    <property type="match status" value="1"/>
</dbReference>
<dbReference type="STRING" id="847.BRW83_2219"/>
<evidence type="ECO:0000313" key="12">
    <source>
        <dbReference type="Proteomes" id="UP000005089"/>
    </source>
</evidence>
<dbReference type="GO" id="GO:0005829">
    <property type="term" value="C:cytosol"/>
    <property type="evidence" value="ECO:0007669"/>
    <property type="project" value="TreeGrafter"/>
</dbReference>
<reference evidence="11 12" key="1">
    <citation type="submission" date="2009-02" db="EMBL/GenBank/DDBJ databases">
        <title>The Genome Sequence of Oxalobacter formigenes OXCC13.</title>
        <authorList>
            <consortium name="The Broad Institute Genome Sequencing Platform"/>
            <person name="Ward D."/>
            <person name="Young S.K."/>
            <person name="Kodira C.D."/>
            <person name="Zeng Q."/>
            <person name="Koehrsen M."/>
            <person name="Alvarado L."/>
            <person name="Berlin A."/>
            <person name="Borenstein D."/>
            <person name="Chen Z."/>
            <person name="Engels R."/>
            <person name="Freedman E."/>
            <person name="Gellesch M."/>
            <person name="Goldberg J."/>
            <person name="Griggs A."/>
            <person name="Gujja S."/>
            <person name="Heiman D."/>
            <person name="Hepburn T."/>
            <person name="Howarth C."/>
            <person name="Jen D."/>
            <person name="Larson L."/>
            <person name="Lewis B."/>
            <person name="Mehta T."/>
            <person name="Park D."/>
            <person name="Pearson M."/>
            <person name="Roberts A."/>
            <person name="Saif S."/>
            <person name="Shea T."/>
            <person name="Shenoy N."/>
            <person name="Sisk P."/>
            <person name="Stolte C."/>
            <person name="Sykes S."/>
            <person name="Walk T."/>
            <person name="White J."/>
            <person name="Yandava C."/>
            <person name="Allison M.J."/>
            <person name="Lander E."/>
            <person name="Nusbaum C."/>
            <person name="Galagan J."/>
            <person name="Birren B."/>
        </authorList>
    </citation>
    <scope>NUCLEOTIDE SEQUENCE [LARGE SCALE GENOMIC DNA]</scope>
    <source>
        <strain evidence="11 12">OXCC13</strain>
    </source>
</reference>
<keyword evidence="4 9" id="KW-0963">Cytoplasm</keyword>
<evidence type="ECO:0000256" key="1">
    <source>
        <dbReference type="ARBA" id="ARBA00005196"/>
    </source>
</evidence>
<dbReference type="HAMAP" id="MF_00197">
    <property type="entry name" value="DAP_epimerase"/>
    <property type="match status" value="1"/>
</dbReference>
<dbReference type="RefSeq" id="WP_005879279.1">
    <property type="nucleotide sequence ID" value="NZ_CP019430.1"/>
</dbReference>
<dbReference type="GeneID" id="77136044"/>
<dbReference type="NCBIfam" id="TIGR00652">
    <property type="entry name" value="DapF"/>
    <property type="match status" value="1"/>
</dbReference>
<comment type="subunit">
    <text evidence="9">Homodimer.</text>
</comment>
<evidence type="ECO:0000256" key="9">
    <source>
        <dbReference type="HAMAP-Rule" id="MF_00197"/>
    </source>
</evidence>
<keyword evidence="6 9" id="KW-0457">Lysine biosynthesis</keyword>
<comment type="catalytic activity">
    <reaction evidence="8 9">
        <text>(2S,6S)-2,6-diaminopimelate = meso-2,6-diaminopimelate</text>
        <dbReference type="Rhea" id="RHEA:15393"/>
        <dbReference type="ChEBI" id="CHEBI:57609"/>
        <dbReference type="ChEBI" id="CHEBI:57791"/>
        <dbReference type="EC" id="5.1.1.7"/>
    </reaction>
</comment>
<gene>
    <name evidence="9 11" type="primary">dapF</name>
    <name evidence="11" type="ORF">OFBG_00069</name>
</gene>
<dbReference type="eggNOG" id="COG0253">
    <property type="taxonomic scope" value="Bacteria"/>
</dbReference>
<feature type="binding site" evidence="9">
    <location>
        <position position="66"/>
    </location>
    <ligand>
        <name>substrate</name>
    </ligand>
</feature>
<dbReference type="GO" id="GO:0008837">
    <property type="term" value="F:diaminopimelate epimerase activity"/>
    <property type="evidence" value="ECO:0007669"/>
    <property type="project" value="UniProtKB-UniRule"/>
</dbReference>
<organism evidence="11 12">
    <name type="scientific">Oxalobacter formigenes OXCC13</name>
    <dbReference type="NCBI Taxonomy" id="556269"/>
    <lineage>
        <taxon>Bacteria</taxon>
        <taxon>Pseudomonadati</taxon>
        <taxon>Pseudomonadota</taxon>
        <taxon>Betaproteobacteria</taxon>
        <taxon>Burkholderiales</taxon>
        <taxon>Oxalobacteraceae</taxon>
        <taxon>Oxalobacter</taxon>
    </lineage>
</organism>